<dbReference type="Pfam" id="PF01699">
    <property type="entry name" value="Na_Ca_ex"/>
    <property type="match status" value="2"/>
</dbReference>
<feature type="transmembrane region" description="Helical" evidence="6">
    <location>
        <begin position="72"/>
        <end position="97"/>
    </location>
</feature>
<sequence>MSPLAGSVALLVAATLGLWAGARWLVDAASRLASAAGVSSLVIGLTVVAFGTSAPEIAVSTVAALEGNGDVAVGNVVGSNVFNLGLILGIVAVIVPFRVTETMIRRDAVAMALATALATGVLANRVLSRLEGVILLALLAGYLGALGLEIRRTSGSDGETVPDGAEPIAASETSSAPETTSTASPSDASEEPANASSERSPRIGYDIGRLLVGLLLVAVSGRVLVDAATTIALSVGVSAWLVGVTVVAAGTSLPELVTAVVATRRGDVGIAAGNIVGSNVFNLLGVLGLAAVVRPLALDPAVVPGLVWLGVLTAAATVLLATGRRVTRLEGVVLIALTAAYWLVNVVG</sequence>
<dbReference type="PANTHER" id="PTHR10846:SF8">
    <property type="entry name" value="INNER MEMBRANE PROTEIN YRBG"/>
    <property type="match status" value="1"/>
</dbReference>
<dbReference type="InterPro" id="IPR004837">
    <property type="entry name" value="NaCa_Exmemb"/>
</dbReference>
<feature type="transmembrane region" description="Helical" evidence="6">
    <location>
        <begin position="268"/>
        <end position="293"/>
    </location>
</feature>
<evidence type="ECO:0000256" key="3">
    <source>
        <dbReference type="ARBA" id="ARBA00022989"/>
    </source>
</evidence>
<dbReference type="InterPro" id="IPR004481">
    <property type="entry name" value="K/Na/Ca-exchanger"/>
</dbReference>
<evidence type="ECO:0000313" key="8">
    <source>
        <dbReference type="EMBL" id="TYL39284.1"/>
    </source>
</evidence>
<evidence type="ECO:0000313" key="9">
    <source>
        <dbReference type="Proteomes" id="UP000766904"/>
    </source>
</evidence>
<evidence type="ECO:0000259" key="7">
    <source>
        <dbReference type="Pfam" id="PF01699"/>
    </source>
</evidence>
<feature type="transmembrane region" description="Helical" evidence="6">
    <location>
        <begin position="32"/>
        <end position="52"/>
    </location>
</feature>
<dbReference type="GO" id="GO:0008273">
    <property type="term" value="F:calcium, potassium:sodium antiporter activity"/>
    <property type="evidence" value="ECO:0007669"/>
    <property type="project" value="TreeGrafter"/>
</dbReference>
<dbReference type="GO" id="GO:0005262">
    <property type="term" value="F:calcium channel activity"/>
    <property type="evidence" value="ECO:0007669"/>
    <property type="project" value="TreeGrafter"/>
</dbReference>
<name>A0A8J8Q7V0_9EURY</name>
<feature type="transmembrane region" description="Helical" evidence="6">
    <location>
        <begin position="207"/>
        <end position="225"/>
    </location>
</feature>
<dbReference type="GO" id="GO:0006874">
    <property type="term" value="P:intracellular calcium ion homeostasis"/>
    <property type="evidence" value="ECO:0007669"/>
    <property type="project" value="TreeGrafter"/>
</dbReference>
<feature type="transmembrane region" description="Helical" evidence="6">
    <location>
        <begin position="305"/>
        <end position="322"/>
    </location>
</feature>
<organism evidence="8 9">
    <name type="scientific">Natronococcus pandeyae</name>
    <dbReference type="NCBI Taxonomy" id="2055836"/>
    <lineage>
        <taxon>Archaea</taxon>
        <taxon>Methanobacteriati</taxon>
        <taxon>Methanobacteriota</taxon>
        <taxon>Stenosarchaea group</taxon>
        <taxon>Halobacteria</taxon>
        <taxon>Halobacteriales</taxon>
        <taxon>Natrialbaceae</taxon>
        <taxon>Natronococcus</taxon>
    </lineage>
</organism>
<feature type="transmembrane region" description="Helical" evidence="6">
    <location>
        <begin position="6"/>
        <end position="25"/>
    </location>
</feature>
<feature type="region of interest" description="Disordered" evidence="5">
    <location>
        <begin position="154"/>
        <end position="200"/>
    </location>
</feature>
<dbReference type="RefSeq" id="WP_148857428.1">
    <property type="nucleotide sequence ID" value="NZ_PHNJ01000003.1"/>
</dbReference>
<feature type="transmembrane region" description="Helical" evidence="6">
    <location>
        <begin position="231"/>
        <end position="256"/>
    </location>
</feature>
<feature type="domain" description="Sodium/calcium exchanger membrane region" evidence="7">
    <location>
        <begin position="7"/>
        <end position="144"/>
    </location>
</feature>
<gene>
    <name evidence="8" type="ORF">CV102_08375</name>
</gene>
<accession>A0A8J8Q7V0</accession>
<dbReference type="GO" id="GO:0005886">
    <property type="term" value="C:plasma membrane"/>
    <property type="evidence" value="ECO:0007669"/>
    <property type="project" value="TreeGrafter"/>
</dbReference>
<dbReference type="Proteomes" id="UP000766904">
    <property type="component" value="Unassembled WGS sequence"/>
</dbReference>
<dbReference type="NCBIfam" id="TIGR00367">
    <property type="entry name" value="calcium/sodium antiporter"/>
    <property type="match status" value="1"/>
</dbReference>
<comment type="caution">
    <text evidence="8">The sequence shown here is derived from an EMBL/GenBank/DDBJ whole genome shotgun (WGS) entry which is preliminary data.</text>
</comment>
<keyword evidence="4 6" id="KW-0472">Membrane</keyword>
<feature type="transmembrane region" description="Helical" evidence="6">
    <location>
        <begin position="109"/>
        <end position="127"/>
    </location>
</feature>
<feature type="transmembrane region" description="Helical" evidence="6">
    <location>
        <begin position="329"/>
        <end position="347"/>
    </location>
</feature>
<evidence type="ECO:0000256" key="1">
    <source>
        <dbReference type="ARBA" id="ARBA00004141"/>
    </source>
</evidence>
<dbReference type="InterPro" id="IPR044880">
    <property type="entry name" value="NCX_ion-bd_dom_sf"/>
</dbReference>
<keyword evidence="3 6" id="KW-1133">Transmembrane helix</keyword>
<evidence type="ECO:0000256" key="2">
    <source>
        <dbReference type="ARBA" id="ARBA00022692"/>
    </source>
</evidence>
<dbReference type="OrthoDB" id="142185at2157"/>
<keyword evidence="9" id="KW-1185">Reference proteome</keyword>
<feature type="transmembrane region" description="Helical" evidence="6">
    <location>
        <begin position="133"/>
        <end position="150"/>
    </location>
</feature>
<dbReference type="EMBL" id="PHNJ01000003">
    <property type="protein sequence ID" value="TYL39284.1"/>
    <property type="molecule type" value="Genomic_DNA"/>
</dbReference>
<evidence type="ECO:0000256" key="5">
    <source>
        <dbReference type="SAM" id="MobiDB-lite"/>
    </source>
</evidence>
<dbReference type="PANTHER" id="PTHR10846">
    <property type="entry name" value="SODIUM/POTASSIUM/CALCIUM EXCHANGER"/>
    <property type="match status" value="1"/>
</dbReference>
<feature type="domain" description="Sodium/calcium exchanger membrane region" evidence="7">
    <location>
        <begin position="208"/>
        <end position="344"/>
    </location>
</feature>
<evidence type="ECO:0000256" key="4">
    <source>
        <dbReference type="ARBA" id="ARBA00023136"/>
    </source>
</evidence>
<protein>
    <submittedName>
        <fullName evidence="8">Conjugal transfer protein TraR</fullName>
    </submittedName>
</protein>
<feature type="compositionally biased region" description="Low complexity" evidence="5">
    <location>
        <begin position="165"/>
        <end position="198"/>
    </location>
</feature>
<dbReference type="AlphaFoldDB" id="A0A8J8Q7V0"/>
<dbReference type="Gene3D" id="1.20.1420.30">
    <property type="entry name" value="NCX, central ion-binding region"/>
    <property type="match status" value="1"/>
</dbReference>
<comment type="subcellular location">
    <subcellularLocation>
        <location evidence="1">Membrane</location>
        <topology evidence="1">Multi-pass membrane protein</topology>
    </subcellularLocation>
</comment>
<proteinExistence type="predicted"/>
<reference evidence="8" key="1">
    <citation type="submission" date="2017-11" db="EMBL/GenBank/DDBJ databases">
        <authorList>
            <person name="Kajale S.C."/>
            <person name="Sharma A."/>
        </authorList>
    </citation>
    <scope>NUCLEOTIDE SEQUENCE</scope>
    <source>
        <strain evidence="8">LS1_42</strain>
    </source>
</reference>
<keyword evidence="2 6" id="KW-0812">Transmembrane</keyword>
<evidence type="ECO:0000256" key="6">
    <source>
        <dbReference type="SAM" id="Phobius"/>
    </source>
</evidence>